<dbReference type="AlphaFoldDB" id="A0AA35W6A0"/>
<evidence type="ECO:0000256" key="26">
    <source>
        <dbReference type="SAM" id="Phobius"/>
    </source>
</evidence>
<sequence length="555" mass="61585">MSEEKEALMPARDSASLGESDEEAETRRAAAAVENSEVARQGRRGFSCETFLPCDPRRWLHRFLLLFLMCMLSFGSYYVYDNPASLEKTIINVMGVSVTQYALLYSLYSWPNVILSVFGGYLIDRVLGVRLGTLIFSGFVCLGQLVFALGAFVDKYWLMLVGRFVFGLGGENLAVAQNNYAVLWFKGKELNMVFGILLSVSRIGSTVNMNINQKLYSHYFENVNPNFVRLGTVLFIGLGFCLLSLLAGVVLGLFDKRAEIITKRKSGDGERISLKDIKDFPLRLWIIFLVCVCYYVTVFPFIGLAVIFLMEKYGYEAKQANIINSLVYIISAAASPFLGILVDRTGLNLFWLNLGILFTLGAHAMLAFLGTATWLPYFAMALMGVAYSLLACALWPLVSFIVPEHQLGTAYGIMQAIQNLGLAIVPIVAGYIVDNNGYLILEVFFVAMLCIALISGVFLYILDSGAGGELNKTAWARNRAEKEKKAREEMESEKKKAGEAMKTRGGDSYTSEIAPSTAFHIRNRYLSRVGTKMPNHVYSPLNPLTLNSAHIGVLK</sequence>
<evidence type="ECO:0000256" key="24">
    <source>
        <dbReference type="ARBA" id="ARBA00046376"/>
    </source>
</evidence>
<dbReference type="InterPro" id="IPR020846">
    <property type="entry name" value="MFS_dom"/>
</dbReference>
<evidence type="ECO:0000313" key="29">
    <source>
        <dbReference type="Proteomes" id="UP001174909"/>
    </source>
</evidence>
<evidence type="ECO:0000256" key="9">
    <source>
        <dbReference type="ARBA" id="ARBA00044878"/>
    </source>
</evidence>
<evidence type="ECO:0000256" key="8">
    <source>
        <dbReference type="ARBA" id="ARBA00044876"/>
    </source>
</evidence>
<keyword evidence="6 26" id="KW-0472">Membrane</keyword>
<dbReference type="GO" id="GO:0005765">
    <property type="term" value="C:lysosomal membrane"/>
    <property type="evidence" value="ECO:0007669"/>
    <property type="project" value="UniProtKB-SubCell"/>
</dbReference>
<evidence type="ECO:0000256" key="20">
    <source>
        <dbReference type="ARBA" id="ARBA00044924"/>
    </source>
</evidence>
<feature type="domain" description="Major facilitator superfamily (MFS) profile" evidence="27">
    <location>
        <begin position="62"/>
        <end position="467"/>
    </location>
</feature>
<dbReference type="GO" id="GO:0022857">
    <property type="term" value="F:transmembrane transporter activity"/>
    <property type="evidence" value="ECO:0007669"/>
    <property type="project" value="InterPro"/>
</dbReference>
<evidence type="ECO:0000256" key="11">
    <source>
        <dbReference type="ARBA" id="ARBA00044884"/>
    </source>
</evidence>
<dbReference type="CDD" id="cd17340">
    <property type="entry name" value="MFS_MFSD1"/>
    <property type="match status" value="1"/>
</dbReference>
<comment type="catalytic activity">
    <reaction evidence="19">
        <text>L-alanyl-L-lysine(out) = L-alanyl-L-lysine(in)</text>
        <dbReference type="Rhea" id="RHEA:79415"/>
        <dbReference type="ChEBI" id="CHEBI:192470"/>
    </reaction>
</comment>
<evidence type="ECO:0000256" key="23">
    <source>
        <dbReference type="ARBA" id="ARBA00045709"/>
    </source>
</evidence>
<dbReference type="Pfam" id="PF07690">
    <property type="entry name" value="MFS_1"/>
    <property type="match status" value="1"/>
</dbReference>
<dbReference type="PANTHER" id="PTHR23512:SF3">
    <property type="entry name" value="MAJOR FACILITATOR SUPERFAMILY DOMAIN-CONTAINING PROTEIN 1"/>
    <property type="match status" value="1"/>
</dbReference>
<evidence type="ECO:0000256" key="5">
    <source>
        <dbReference type="ARBA" id="ARBA00022989"/>
    </source>
</evidence>
<comment type="catalytic activity">
    <reaction evidence="15">
        <text>L-arginyl-L-alpha-amino acid(out) = L-arginyl-L-alpha-amino acid(in)</text>
        <dbReference type="Rhea" id="RHEA:79371"/>
        <dbReference type="ChEBI" id="CHEBI:84315"/>
    </reaction>
</comment>
<keyword evidence="4 26" id="KW-0812">Transmembrane</keyword>
<evidence type="ECO:0000256" key="16">
    <source>
        <dbReference type="ARBA" id="ARBA00044900"/>
    </source>
</evidence>
<comment type="subunit">
    <text evidence="24">Homodimer. Interacts with lysosomal protein GLMP (via lumenal domain); the interaction starts while both proteins are still in the endoplasmic reticulum and is required for stabilization of MFSD1 in lysosomes but has no direct effect on its targeting to lysosomes or transporter activity.</text>
</comment>
<comment type="catalytic activity">
    <reaction evidence="18">
        <text>L-histidyl-L-alpha-amino acid(out) = L-histidyl-L-alpha-amino acid(in)</text>
        <dbReference type="Rhea" id="RHEA:79379"/>
        <dbReference type="ChEBI" id="CHEBI:229964"/>
    </reaction>
</comment>
<proteinExistence type="inferred from homology"/>
<evidence type="ECO:0000256" key="21">
    <source>
        <dbReference type="ARBA" id="ARBA00044985"/>
    </source>
</evidence>
<feature type="transmembrane region" description="Helical" evidence="26">
    <location>
        <begin position="375"/>
        <end position="398"/>
    </location>
</feature>
<feature type="region of interest" description="Disordered" evidence="25">
    <location>
        <begin position="482"/>
        <end position="506"/>
    </location>
</feature>
<evidence type="ECO:0000256" key="7">
    <source>
        <dbReference type="ARBA" id="ARBA00023228"/>
    </source>
</evidence>
<keyword evidence="29" id="KW-1185">Reference proteome</keyword>
<comment type="catalytic activity">
    <reaction evidence="12">
        <text>L-lysyl-L-alpha-amino acid(out) = L-lysyl-L-alpha-amino acid(in)</text>
        <dbReference type="Rhea" id="RHEA:79387"/>
        <dbReference type="ChEBI" id="CHEBI:229965"/>
    </reaction>
</comment>
<evidence type="ECO:0000313" key="28">
    <source>
        <dbReference type="EMBL" id="CAI7997183.1"/>
    </source>
</evidence>
<keyword evidence="3" id="KW-0813">Transport</keyword>
<dbReference type="InterPro" id="IPR011701">
    <property type="entry name" value="MFS"/>
</dbReference>
<evidence type="ECO:0000256" key="19">
    <source>
        <dbReference type="ARBA" id="ARBA00044919"/>
    </source>
</evidence>
<protein>
    <recommendedName>
        <fullName evidence="21">Lysosomal dipeptide transporter MFSD1</fullName>
    </recommendedName>
    <alternativeName>
        <fullName evidence="22">Major facilitator superfamily domain-containing protein 1</fullName>
    </alternativeName>
</protein>
<dbReference type="EMBL" id="CASHTH010000294">
    <property type="protein sequence ID" value="CAI7997183.1"/>
    <property type="molecule type" value="Genomic_DNA"/>
</dbReference>
<evidence type="ECO:0000256" key="4">
    <source>
        <dbReference type="ARBA" id="ARBA00022692"/>
    </source>
</evidence>
<evidence type="ECO:0000256" key="18">
    <source>
        <dbReference type="ARBA" id="ARBA00044912"/>
    </source>
</evidence>
<dbReference type="PROSITE" id="PS50850">
    <property type="entry name" value="MFS"/>
    <property type="match status" value="1"/>
</dbReference>
<evidence type="ECO:0000256" key="17">
    <source>
        <dbReference type="ARBA" id="ARBA00044903"/>
    </source>
</evidence>
<feature type="transmembrane region" description="Helical" evidence="26">
    <location>
        <begin position="231"/>
        <end position="254"/>
    </location>
</feature>
<organism evidence="28 29">
    <name type="scientific">Geodia barretti</name>
    <name type="common">Barrett's horny sponge</name>
    <dbReference type="NCBI Taxonomy" id="519541"/>
    <lineage>
        <taxon>Eukaryota</taxon>
        <taxon>Metazoa</taxon>
        <taxon>Porifera</taxon>
        <taxon>Demospongiae</taxon>
        <taxon>Heteroscleromorpha</taxon>
        <taxon>Tetractinellida</taxon>
        <taxon>Astrophorina</taxon>
        <taxon>Geodiidae</taxon>
        <taxon>Geodia</taxon>
    </lineage>
</organism>
<comment type="catalytic activity">
    <reaction evidence="13">
        <text>L-alpha-aminoacyl-L-lysine(out) = L-alpha-aminoacyl-L-lysine(in)</text>
        <dbReference type="Rhea" id="RHEA:79383"/>
        <dbReference type="ChEBI" id="CHEBI:229966"/>
    </reaction>
</comment>
<feature type="transmembrane region" description="Helical" evidence="26">
    <location>
        <begin position="410"/>
        <end position="433"/>
    </location>
</feature>
<dbReference type="PANTHER" id="PTHR23512">
    <property type="entry name" value="MAJOR FACILITATOR SUPERFAMILY DOMAIN-CONTAINING PROTEIN 1"/>
    <property type="match status" value="1"/>
</dbReference>
<feature type="compositionally biased region" description="Basic and acidic residues" evidence="25">
    <location>
        <begin position="482"/>
        <end position="505"/>
    </location>
</feature>
<evidence type="ECO:0000256" key="22">
    <source>
        <dbReference type="ARBA" id="ARBA00045018"/>
    </source>
</evidence>
<comment type="catalytic activity">
    <reaction evidence="11">
        <text>L-alpha-aminoacyl-L-histidine(out) = L-alpha-aminoacyl-L-histidine(in)</text>
        <dbReference type="Rhea" id="RHEA:79375"/>
        <dbReference type="ChEBI" id="CHEBI:229967"/>
    </reaction>
</comment>
<name>A0AA35W6A0_GEOBA</name>
<dbReference type="InterPro" id="IPR052187">
    <property type="entry name" value="MFSD1"/>
</dbReference>
<keyword evidence="7" id="KW-0458">Lysosome</keyword>
<evidence type="ECO:0000256" key="10">
    <source>
        <dbReference type="ARBA" id="ARBA00044881"/>
    </source>
</evidence>
<evidence type="ECO:0000256" key="3">
    <source>
        <dbReference type="ARBA" id="ARBA00022448"/>
    </source>
</evidence>
<feature type="transmembrane region" description="Helical" evidence="26">
    <location>
        <begin position="101"/>
        <end position="123"/>
    </location>
</feature>
<comment type="catalytic activity">
    <reaction evidence="10">
        <text>L-alpha-aminoacyl-L-arginine(out) = L-alpha-aminoacyl-L-arginine(in)</text>
        <dbReference type="Rhea" id="RHEA:79367"/>
        <dbReference type="ChEBI" id="CHEBI:229968"/>
    </reaction>
</comment>
<comment type="catalytic activity">
    <reaction evidence="8">
        <text>L-lysyl-L-alanine(out) = L-lysyl-L-alanine(in)</text>
        <dbReference type="Rhea" id="RHEA:79399"/>
        <dbReference type="ChEBI" id="CHEBI:229954"/>
    </reaction>
</comment>
<comment type="catalytic activity">
    <reaction evidence="16">
        <text>L-lysyl-L-lysine(out) = L-lysyl-L-lysine(in)</text>
        <dbReference type="Rhea" id="RHEA:79403"/>
        <dbReference type="ChEBI" id="CHEBI:229956"/>
    </reaction>
</comment>
<comment type="similarity">
    <text evidence="2">Belongs to the major facilitator superfamily.</text>
</comment>
<keyword evidence="5 26" id="KW-1133">Transmembrane helix</keyword>
<feature type="transmembrane region" description="Helical" evidence="26">
    <location>
        <begin position="349"/>
        <end position="369"/>
    </location>
</feature>
<evidence type="ECO:0000259" key="27">
    <source>
        <dbReference type="PROSITE" id="PS50850"/>
    </source>
</evidence>
<feature type="transmembrane region" description="Helical" evidence="26">
    <location>
        <begin position="59"/>
        <end position="80"/>
    </location>
</feature>
<comment type="catalytic activity">
    <reaction evidence="9">
        <text>L-histidyl-glycine(out) = L-histidyl-glycine(in)</text>
        <dbReference type="Rhea" id="RHEA:79395"/>
        <dbReference type="ChEBI" id="CHEBI:229957"/>
    </reaction>
</comment>
<dbReference type="Proteomes" id="UP001174909">
    <property type="component" value="Unassembled WGS sequence"/>
</dbReference>
<feature type="transmembrane region" description="Helical" evidence="26">
    <location>
        <begin position="129"/>
        <end position="153"/>
    </location>
</feature>
<comment type="catalytic activity">
    <reaction evidence="17">
        <text>L-arginyl-glycine(out) = L-arginyl-glycine(in)</text>
        <dbReference type="Rhea" id="RHEA:79391"/>
        <dbReference type="ChEBI" id="CHEBI:229955"/>
    </reaction>
</comment>
<feature type="transmembrane region" description="Helical" evidence="26">
    <location>
        <begin position="322"/>
        <end position="342"/>
    </location>
</feature>
<feature type="transmembrane region" description="Helical" evidence="26">
    <location>
        <begin position="284"/>
        <end position="310"/>
    </location>
</feature>
<comment type="function">
    <text evidence="23">Lysosomal dipeptide uniporter that selectively exports lysine, arginine or histidine-containing dipeptides with a net positive charge from the lysosome lumen into the cytosol. Could play a role in a specific type of protein O-glycosylation indirectly regulating macrophages migration and tissue invasion. Also essential for liver homeostasis.</text>
</comment>
<evidence type="ECO:0000256" key="14">
    <source>
        <dbReference type="ARBA" id="ARBA00044898"/>
    </source>
</evidence>
<feature type="transmembrane region" description="Helical" evidence="26">
    <location>
        <begin position="439"/>
        <end position="462"/>
    </location>
</feature>
<evidence type="ECO:0000256" key="25">
    <source>
        <dbReference type="SAM" id="MobiDB-lite"/>
    </source>
</evidence>
<comment type="catalytic activity">
    <reaction evidence="14">
        <text>L-aspartyl-L-lysine(out) = L-aspartyl-L-lysine(in)</text>
        <dbReference type="Rhea" id="RHEA:79411"/>
        <dbReference type="ChEBI" id="CHEBI:229953"/>
    </reaction>
</comment>
<dbReference type="Gene3D" id="1.20.1250.20">
    <property type="entry name" value="MFS general substrate transporter like domains"/>
    <property type="match status" value="2"/>
</dbReference>
<dbReference type="InterPro" id="IPR036259">
    <property type="entry name" value="MFS_trans_sf"/>
</dbReference>
<comment type="catalytic activity">
    <reaction evidence="20">
        <text>L-lysyl-glycine(out) = L-lysyl-glycine(in)</text>
        <dbReference type="Rhea" id="RHEA:79407"/>
        <dbReference type="ChEBI" id="CHEBI:191202"/>
    </reaction>
</comment>
<gene>
    <name evidence="28" type="ORF">GBAR_LOCUS2086</name>
</gene>
<reference evidence="28" key="1">
    <citation type="submission" date="2023-03" db="EMBL/GenBank/DDBJ databases">
        <authorList>
            <person name="Steffen K."/>
            <person name="Cardenas P."/>
        </authorList>
    </citation>
    <scope>NUCLEOTIDE SEQUENCE</scope>
</reference>
<dbReference type="SUPFAM" id="SSF103473">
    <property type="entry name" value="MFS general substrate transporter"/>
    <property type="match status" value="1"/>
</dbReference>
<feature type="region of interest" description="Disordered" evidence="25">
    <location>
        <begin position="1"/>
        <end position="33"/>
    </location>
</feature>
<evidence type="ECO:0000256" key="15">
    <source>
        <dbReference type="ARBA" id="ARBA00044899"/>
    </source>
</evidence>
<evidence type="ECO:0000256" key="12">
    <source>
        <dbReference type="ARBA" id="ARBA00044891"/>
    </source>
</evidence>
<evidence type="ECO:0000256" key="2">
    <source>
        <dbReference type="ARBA" id="ARBA00008335"/>
    </source>
</evidence>
<evidence type="ECO:0000256" key="6">
    <source>
        <dbReference type="ARBA" id="ARBA00023136"/>
    </source>
</evidence>
<comment type="subcellular location">
    <subcellularLocation>
        <location evidence="1">Lysosome membrane</location>
        <topology evidence="1">Multi-pass membrane protein</topology>
    </subcellularLocation>
</comment>
<accession>A0AA35W6A0</accession>
<evidence type="ECO:0000256" key="13">
    <source>
        <dbReference type="ARBA" id="ARBA00044893"/>
    </source>
</evidence>
<comment type="caution">
    <text evidence="28">The sequence shown here is derived from an EMBL/GenBank/DDBJ whole genome shotgun (WGS) entry which is preliminary data.</text>
</comment>
<evidence type="ECO:0000256" key="1">
    <source>
        <dbReference type="ARBA" id="ARBA00004155"/>
    </source>
</evidence>